<reference evidence="1 2" key="1">
    <citation type="submission" date="2013-01" db="EMBL/GenBank/DDBJ databases">
        <authorList>
            <person name="Harkins D.M."/>
            <person name="Durkin A.S."/>
            <person name="Brinkac L.M."/>
            <person name="Haft D.H."/>
            <person name="Selengut J.D."/>
            <person name="Sanka R."/>
            <person name="DePew J."/>
            <person name="Purushe J."/>
            <person name="Galloway R.L."/>
            <person name="Vinetz J.M."/>
            <person name="Sutton G.G."/>
            <person name="Nierman W.C."/>
            <person name="Fouts D.E."/>
        </authorList>
    </citation>
    <scope>NUCLEOTIDE SEQUENCE [LARGE SCALE GENOMIC DNA]</scope>
    <source>
        <strain evidence="1 2">79601</strain>
    </source>
</reference>
<dbReference type="PATRIC" id="fig|1218565.3.peg.3893"/>
<name>M6CS38_9LEPT</name>
<dbReference type="Proteomes" id="UP000011988">
    <property type="component" value="Unassembled WGS sequence"/>
</dbReference>
<comment type="caution">
    <text evidence="1">The sequence shown here is derived from an EMBL/GenBank/DDBJ whole genome shotgun (WGS) entry which is preliminary data.</text>
</comment>
<organism evidence="1 2">
    <name type="scientific">Leptospira alstonii serovar Sichuan str. 79601</name>
    <dbReference type="NCBI Taxonomy" id="1218565"/>
    <lineage>
        <taxon>Bacteria</taxon>
        <taxon>Pseudomonadati</taxon>
        <taxon>Spirochaetota</taxon>
        <taxon>Spirochaetia</taxon>
        <taxon>Leptospirales</taxon>
        <taxon>Leptospiraceae</taxon>
        <taxon>Leptospira</taxon>
    </lineage>
</organism>
<gene>
    <name evidence="1" type="ORF">LEP1GSC194_4077</name>
</gene>
<dbReference type="AlphaFoldDB" id="M6CS38"/>
<proteinExistence type="predicted"/>
<evidence type="ECO:0000313" key="1">
    <source>
        <dbReference type="EMBL" id="EMJ91713.1"/>
    </source>
</evidence>
<accession>M6CS38</accession>
<protein>
    <submittedName>
        <fullName evidence="1">Uncharacterized protein</fullName>
    </submittedName>
</protein>
<dbReference type="EMBL" id="ANIK01000099">
    <property type="protein sequence ID" value="EMJ91713.1"/>
    <property type="molecule type" value="Genomic_DNA"/>
</dbReference>
<sequence>MSFGSLTPFHLHNLPHIRVSWIGEKNLRFRTEQAVKNVYFELLKRKNVYRFHPISKPKE</sequence>
<evidence type="ECO:0000313" key="2">
    <source>
        <dbReference type="Proteomes" id="UP000011988"/>
    </source>
</evidence>